<dbReference type="EMBL" id="NGFP01000032">
    <property type="protein sequence ID" value="OUC97735.1"/>
    <property type="molecule type" value="Genomic_DNA"/>
</dbReference>
<dbReference type="RefSeq" id="WP_086570538.1">
    <property type="nucleotide sequence ID" value="NZ_NGFP01000032.1"/>
</dbReference>
<dbReference type="AlphaFoldDB" id="A0A243RRT0"/>
<evidence type="ECO:0000313" key="3">
    <source>
        <dbReference type="Proteomes" id="UP000194761"/>
    </source>
</evidence>
<keyword evidence="3" id="KW-1185">Reference proteome</keyword>
<feature type="region of interest" description="Disordered" evidence="1">
    <location>
        <begin position="328"/>
        <end position="355"/>
    </location>
</feature>
<evidence type="ECO:0000313" key="2">
    <source>
        <dbReference type="EMBL" id="OUC97735.1"/>
    </source>
</evidence>
<accession>A0A243RRT0</accession>
<gene>
    <name evidence="2" type="ORF">CA984_10000</name>
</gene>
<comment type="caution">
    <text evidence="2">The sequence shown here is derived from an EMBL/GenBank/DDBJ whole genome shotgun (WGS) entry which is preliminary data.</text>
</comment>
<name>A0A243RRT0_9ACTN</name>
<dbReference type="Proteomes" id="UP000194761">
    <property type="component" value="Unassembled WGS sequence"/>
</dbReference>
<reference evidence="2 3" key="1">
    <citation type="submission" date="2017-05" db="EMBL/GenBank/DDBJ databases">
        <title>Biotechnological potential of actinobacteria isolated from South African environments.</title>
        <authorList>
            <person name="Le Roes-Hill M."/>
            <person name="Prins A."/>
            <person name="Durrell K.A."/>
        </authorList>
    </citation>
    <scope>NUCLEOTIDE SEQUENCE [LARGE SCALE GENOMIC DNA]</scope>
    <source>
        <strain evidence="2">M26</strain>
    </source>
</reference>
<sequence length="355" mass="38761">MSTIDAFRELQDALTAVEAQADAADDDRSAHALATVLADSTALARVDPGLLLAELLADPRGWPDQSWENYFGNACITVVQTETIRVDVLYWLQNASTLHKHVSSGAFLALSGRRVHLEYDFSALDALGDGVTSATLAATSRTMMRAASVVPILPALVHELYWIEKPSVTVAVRRAPAAGGPAHRPHEFIGPGTGYLPAAFHRTSNVQRWIDGLGMLRRASRPLYWRTLEQAMAVVDPIHLIHVLDELSDNPPDEVSALLERAAAARSDDSLARLAPTVPEFRRRKVFSRVFAPSTDAQLLAALLWAGAEGGELAAFLKDEGITDPDRFVRDHGESLSARDPRTAPYVEHARRSLR</sequence>
<proteinExistence type="predicted"/>
<protein>
    <submittedName>
        <fullName evidence="2">Uncharacterized protein</fullName>
    </submittedName>
</protein>
<organism evidence="2 3">
    <name type="scientific">Streptosporangium minutum</name>
    <dbReference type="NCBI Taxonomy" id="569862"/>
    <lineage>
        <taxon>Bacteria</taxon>
        <taxon>Bacillati</taxon>
        <taxon>Actinomycetota</taxon>
        <taxon>Actinomycetes</taxon>
        <taxon>Streptosporangiales</taxon>
        <taxon>Streptosporangiaceae</taxon>
        <taxon>Streptosporangium</taxon>
    </lineage>
</organism>
<evidence type="ECO:0000256" key="1">
    <source>
        <dbReference type="SAM" id="MobiDB-lite"/>
    </source>
</evidence>